<keyword evidence="2" id="KW-1185">Reference proteome</keyword>
<name>A0A0M3HXF9_ASCLU</name>
<feature type="transmembrane region" description="Helical" evidence="1">
    <location>
        <begin position="122"/>
        <end position="139"/>
    </location>
</feature>
<protein>
    <submittedName>
        <fullName evidence="3">Uncharacterized protein</fullName>
    </submittedName>
</protein>
<reference evidence="3" key="1">
    <citation type="submission" date="2017-02" db="UniProtKB">
        <authorList>
            <consortium name="WormBaseParasite"/>
        </authorList>
    </citation>
    <scope>IDENTIFICATION</scope>
</reference>
<dbReference type="AlphaFoldDB" id="A0A0M3HXF9"/>
<evidence type="ECO:0000313" key="3">
    <source>
        <dbReference type="WBParaSite" id="ALUE_0000800301-mRNA-1"/>
    </source>
</evidence>
<keyword evidence="1" id="KW-1133">Transmembrane helix</keyword>
<keyword evidence="1" id="KW-0812">Transmembrane</keyword>
<dbReference type="Proteomes" id="UP000036681">
    <property type="component" value="Unplaced"/>
</dbReference>
<evidence type="ECO:0000313" key="2">
    <source>
        <dbReference type="Proteomes" id="UP000036681"/>
    </source>
</evidence>
<feature type="transmembrane region" description="Helical" evidence="1">
    <location>
        <begin position="94"/>
        <end position="116"/>
    </location>
</feature>
<organism evidence="2 3">
    <name type="scientific">Ascaris lumbricoides</name>
    <name type="common">Giant roundworm</name>
    <dbReference type="NCBI Taxonomy" id="6252"/>
    <lineage>
        <taxon>Eukaryota</taxon>
        <taxon>Metazoa</taxon>
        <taxon>Ecdysozoa</taxon>
        <taxon>Nematoda</taxon>
        <taxon>Chromadorea</taxon>
        <taxon>Rhabditida</taxon>
        <taxon>Spirurina</taxon>
        <taxon>Ascaridomorpha</taxon>
        <taxon>Ascaridoidea</taxon>
        <taxon>Ascarididae</taxon>
        <taxon>Ascaris</taxon>
    </lineage>
</organism>
<keyword evidence="1" id="KW-0472">Membrane</keyword>
<accession>A0A0M3HXF9</accession>
<proteinExistence type="predicted"/>
<sequence length="156" mass="18045">MTDYLLWTDDSLIITLQNNPVEMKASDEISRFFFEQAILYEHSRLVPVRDIGVFLYLLIVKRKYCQPSTTSYSIKHHLPNGIVPNDRRIVKRPAYCPVAIVPFTFFLVIGCLTISLMTHRCASRWIVLACLAYYCQSYIMPHFLHDTTFGSNSQCA</sequence>
<evidence type="ECO:0000256" key="1">
    <source>
        <dbReference type="SAM" id="Phobius"/>
    </source>
</evidence>
<dbReference type="WBParaSite" id="ALUE_0000800301-mRNA-1">
    <property type="protein sequence ID" value="ALUE_0000800301-mRNA-1"/>
    <property type="gene ID" value="ALUE_0000800301"/>
</dbReference>